<dbReference type="Gene3D" id="3.30.70.330">
    <property type="match status" value="1"/>
</dbReference>
<protein>
    <submittedName>
        <fullName evidence="4">RNA-directed DNA polymerase, eukaryota, reverse transcriptase zinc-binding domain protein</fullName>
    </submittedName>
</protein>
<sequence length="1098" mass="126412">MGSYRFKEDEVVKISTSVFVANFRDSFGAKDLWNTCKQYGHVVDAYIPYRRSKAGKRFGFVRFIKVLDVDRLVNNLCTVKDFATLANLKVVVANEGFDNINFKYMGGYWVMMEFQTEVIKLKFQENSVMKTWFSQIQFASSNFNTVGRVTRVEIEGITLKMWSKNTFNRVASKCDVLLDVDDQEDEHFHRKRICINTNVPTNIFESFKLIDRGKVFWVKAKEVPGWIPDFVEDNDEEEDSEVGSYEEVPNGEDVKNVEDLEGDSDGEIVPDSKFEEDFPNQKSEEDSVGQVNVQSEDPFNIYELLNHKRPVIDNNSNSKESLKYPPGYTPTGSHFKKSEVPKSGGFILQLIDDLVKVGKTISASVGNSGEIMCVWDPNMFKNTNSTEKKMLWDYLSLVMSKWEGEVVIMGDFNEVRNKSERFGTLFNRHGADVFNRFISNARLEEVPSEGCSFTWCHRSATKMSKLDNFLISDSLLCSCPNISSITLDRYLSDHRPILMREVYYDYGPVPFRLFHYWFEVDSFDKFIEDSWKDAPIIESNALIRMMKKLKYLKEKIRMWNKSNKEKSHKSKRSLLVELANCDAIIDKGEGENNVVNRITEVVKLLQKVEKKDSLETAQKAKIKWGIKGDENSKYYHGVINKKRNQLSIRGILVEGTCIDSSSLVKSEFLSHFKNRFEQSNSNRLHMNMHFSNTLSYVQVADLECQVSKEEIQRRCGIDKSPGPDGFTFGFYHRYWKLIENDVVDAMTCFFHQGSFPKGGSKLGGCMSRIQSWNETIKRMTCRLSKWKLKTLLIGGRLTLHKSVQGSMPIYHMSLFKVPKKVLHHKCGLGVSSLFAFNRALMFKWVWHFITQGSSLWARVIKALHGYDGKIGQKVKSCYPSLWLYIIHEVEMFKSRGIDLVSLIHSKLGNGANTSFWEVAWHGGSPFKSLFPRLYVLETQKKIDVASKLSHSDLDVSFRRPPRGGVEIQQFEHMKKKVEGCILADMMDIWCWALEGSGEFTITSVRKMIDDFMLPEVSSKMRWIKAVPIKVNMHAWKVKLDGLPTRLNISRRGNDVTNHDAFFRNNIDCTGREGIFALLKCTSAIRQLEYDVNADFLDE</sequence>
<dbReference type="PANTHER" id="PTHR33116">
    <property type="entry name" value="REVERSE TRANSCRIPTASE ZINC-BINDING DOMAIN-CONTAINING PROTEIN-RELATED-RELATED"/>
    <property type="match status" value="1"/>
</dbReference>
<dbReference type="InterPro" id="IPR000504">
    <property type="entry name" value="RRM_dom"/>
</dbReference>
<evidence type="ECO:0000256" key="1">
    <source>
        <dbReference type="PROSITE-ProRule" id="PRU00176"/>
    </source>
</evidence>
<dbReference type="CDD" id="cd00590">
    <property type="entry name" value="RRM_SF"/>
    <property type="match status" value="1"/>
</dbReference>
<dbReference type="AlphaFoldDB" id="A0A6L2JA04"/>
<accession>A0A6L2JA04</accession>
<keyword evidence="4" id="KW-0808">Transferase</keyword>
<dbReference type="SUPFAM" id="SSF54928">
    <property type="entry name" value="RNA-binding domain, RBD"/>
    <property type="match status" value="1"/>
</dbReference>
<dbReference type="PROSITE" id="PS50102">
    <property type="entry name" value="RRM"/>
    <property type="match status" value="1"/>
</dbReference>
<keyword evidence="4" id="KW-0548">Nucleotidyltransferase</keyword>
<proteinExistence type="predicted"/>
<dbReference type="InterPro" id="IPR036691">
    <property type="entry name" value="Endo/exonu/phosph_ase_sf"/>
</dbReference>
<dbReference type="GO" id="GO:0003964">
    <property type="term" value="F:RNA-directed DNA polymerase activity"/>
    <property type="evidence" value="ECO:0007669"/>
    <property type="project" value="UniProtKB-KW"/>
</dbReference>
<dbReference type="Gene3D" id="3.60.10.10">
    <property type="entry name" value="Endonuclease/exonuclease/phosphatase"/>
    <property type="match status" value="1"/>
</dbReference>
<evidence type="ECO:0000256" key="2">
    <source>
        <dbReference type="SAM" id="MobiDB-lite"/>
    </source>
</evidence>
<dbReference type="PANTHER" id="PTHR33116:SF79">
    <property type="entry name" value="REVERSE TRANSCRIPTASE DOMAIN, ZINC FINGER, CCHC-TYPE-RELATED"/>
    <property type="match status" value="1"/>
</dbReference>
<dbReference type="EMBL" id="BKCJ010000475">
    <property type="protein sequence ID" value="GEU33542.1"/>
    <property type="molecule type" value="Genomic_DNA"/>
</dbReference>
<dbReference type="InterPro" id="IPR012677">
    <property type="entry name" value="Nucleotide-bd_a/b_plait_sf"/>
</dbReference>
<evidence type="ECO:0000259" key="3">
    <source>
        <dbReference type="PROSITE" id="PS50102"/>
    </source>
</evidence>
<feature type="region of interest" description="Disordered" evidence="2">
    <location>
        <begin position="229"/>
        <end position="290"/>
    </location>
</feature>
<dbReference type="SMART" id="SM00360">
    <property type="entry name" value="RRM"/>
    <property type="match status" value="1"/>
</dbReference>
<dbReference type="SUPFAM" id="SSF56219">
    <property type="entry name" value="DNase I-like"/>
    <property type="match status" value="1"/>
</dbReference>
<feature type="compositionally biased region" description="Acidic residues" evidence="2">
    <location>
        <begin position="259"/>
        <end position="268"/>
    </location>
</feature>
<keyword evidence="4" id="KW-0695">RNA-directed DNA polymerase</keyword>
<name>A0A6L2JA04_TANCI</name>
<comment type="caution">
    <text evidence="4">The sequence shown here is derived from an EMBL/GenBank/DDBJ whole genome shotgun (WGS) entry which is preliminary data.</text>
</comment>
<feature type="domain" description="RRM" evidence="3">
    <location>
        <begin position="16"/>
        <end position="117"/>
    </location>
</feature>
<feature type="compositionally biased region" description="Acidic residues" evidence="2">
    <location>
        <begin position="230"/>
        <end position="241"/>
    </location>
</feature>
<reference evidence="4" key="1">
    <citation type="journal article" date="2019" name="Sci. Rep.">
        <title>Draft genome of Tanacetum cinerariifolium, the natural source of mosquito coil.</title>
        <authorList>
            <person name="Yamashiro T."/>
            <person name="Shiraishi A."/>
            <person name="Satake H."/>
            <person name="Nakayama K."/>
        </authorList>
    </citation>
    <scope>NUCLEOTIDE SEQUENCE</scope>
</reference>
<evidence type="ECO:0000313" key="4">
    <source>
        <dbReference type="EMBL" id="GEU33542.1"/>
    </source>
</evidence>
<gene>
    <name evidence="4" type="ORF">Tci_005520</name>
</gene>
<dbReference type="Pfam" id="PF00076">
    <property type="entry name" value="RRM_1"/>
    <property type="match status" value="1"/>
</dbReference>
<keyword evidence="1" id="KW-0694">RNA-binding</keyword>
<organism evidence="4">
    <name type="scientific">Tanacetum cinerariifolium</name>
    <name type="common">Dalmatian daisy</name>
    <name type="synonym">Chrysanthemum cinerariifolium</name>
    <dbReference type="NCBI Taxonomy" id="118510"/>
    <lineage>
        <taxon>Eukaryota</taxon>
        <taxon>Viridiplantae</taxon>
        <taxon>Streptophyta</taxon>
        <taxon>Embryophyta</taxon>
        <taxon>Tracheophyta</taxon>
        <taxon>Spermatophyta</taxon>
        <taxon>Magnoliopsida</taxon>
        <taxon>eudicotyledons</taxon>
        <taxon>Gunneridae</taxon>
        <taxon>Pentapetalae</taxon>
        <taxon>asterids</taxon>
        <taxon>campanulids</taxon>
        <taxon>Asterales</taxon>
        <taxon>Asteraceae</taxon>
        <taxon>Asteroideae</taxon>
        <taxon>Anthemideae</taxon>
        <taxon>Anthemidinae</taxon>
        <taxon>Tanacetum</taxon>
    </lineage>
</organism>
<dbReference type="InterPro" id="IPR035979">
    <property type="entry name" value="RBD_domain_sf"/>
</dbReference>
<dbReference type="GO" id="GO:0003723">
    <property type="term" value="F:RNA binding"/>
    <property type="evidence" value="ECO:0007669"/>
    <property type="project" value="UniProtKB-UniRule"/>
</dbReference>